<dbReference type="EMBL" id="MU277259">
    <property type="protein sequence ID" value="KAI0056712.1"/>
    <property type="molecule type" value="Genomic_DNA"/>
</dbReference>
<protein>
    <submittedName>
        <fullName evidence="1">Uncharacterized protein</fullName>
    </submittedName>
</protein>
<name>A0ACB8SKH1_9AGAM</name>
<evidence type="ECO:0000313" key="2">
    <source>
        <dbReference type="Proteomes" id="UP000814140"/>
    </source>
</evidence>
<evidence type="ECO:0000313" key="1">
    <source>
        <dbReference type="EMBL" id="KAI0056712.1"/>
    </source>
</evidence>
<comment type="caution">
    <text evidence="1">The sequence shown here is derived from an EMBL/GenBank/DDBJ whole genome shotgun (WGS) entry which is preliminary data.</text>
</comment>
<keyword evidence="2" id="KW-1185">Reference proteome</keyword>
<sequence>MSNLGPATPPTRPAPASHFPDTEAEESSPVRGAATPTSSYIVDDRYYPGRDIDVAPPSVAVALEDDVPCPSTPPRNSDQTPLDDGMFHSPAKTVRPSTPVYDSSQRTGRSQSTSLSSWNSQSSTASFMSGIPGHAVAYALDGEEDASDRSLLDLGIPGGTNGISAIERQSAQEDVALEARAVEQRVLRGEDRAVDSDEVESSAASDASTEDEDSSVRPSSVHSDRTEVRAPRTTQCDQPLGSEYQSSYGWGVWVEKRVKKLIEPGAVTFAVQPLVSLYLEGLLAHQSMMICDKAIGNMERRKESSLRQQDFVFDTTLLVDHDPFRDIPLKLDALPTTRAGRLIKPTKEAQAMQLEKQEKENKAHKRRLEKENTEVIDRGRAESVASRSKRLHKKGKSRQQSTASISGTAPPDEASTEIESAPSSQQSSVPAAEGPQGRGRRRAGSSTRGGLNTAGSPRGAEPANQSDAARGSRKRKASASPSVEGVAAAPSATASAPRQRGGARPAPRQLTRAGGSSVSQTVVPRLHLQPSVGPPTASAIVAQGRREPDDDASGGASGSSERQRAAPPAGVPPESARERSDEVCSLFCEGSRADAPMASGSGSRSRAAALHDQRGRDAGGPDGDLEEGAEEDCEEVVVETTASSKLYADPGVRPHFRNIEFAWMKESSFTQSIPGPSSTPSSDNVRQKRATKKQKLAGRDDSLS</sequence>
<proteinExistence type="predicted"/>
<gene>
    <name evidence="1" type="ORF">BV25DRAFT_1831914</name>
</gene>
<accession>A0ACB8SKH1</accession>
<reference evidence="1" key="1">
    <citation type="submission" date="2021-03" db="EMBL/GenBank/DDBJ databases">
        <authorList>
            <consortium name="DOE Joint Genome Institute"/>
            <person name="Ahrendt S."/>
            <person name="Looney B.P."/>
            <person name="Miyauchi S."/>
            <person name="Morin E."/>
            <person name="Drula E."/>
            <person name="Courty P.E."/>
            <person name="Chicoki N."/>
            <person name="Fauchery L."/>
            <person name="Kohler A."/>
            <person name="Kuo A."/>
            <person name="Labutti K."/>
            <person name="Pangilinan J."/>
            <person name="Lipzen A."/>
            <person name="Riley R."/>
            <person name="Andreopoulos W."/>
            <person name="He G."/>
            <person name="Johnson J."/>
            <person name="Barry K.W."/>
            <person name="Grigoriev I.V."/>
            <person name="Nagy L."/>
            <person name="Hibbett D."/>
            <person name="Henrissat B."/>
            <person name="Matheny P.B."/>
            <person name="Labbe J."/>
            <person name="Martin F."/>
        </authorList>
    </citation>
    <scope>NUCLEOTIDE SEQUENCE</scope>
    <source>
        <strain evidence="1">HHB10654</strain>
    </source>
</reference>
<dbReference type="Proteomes" id="UP000814140">
    <property type="component" value="Unassembled WGS sequence"/>
</dbReference>
<organism evidence="1 2">
    <name type="scientific">Artomyces pyxidatus</name>
    <dbReference type="NCBI Taxonomy" id="48021"/>
    <lineage>
        <taxon>Eukaryota</taxon>
        <taxon>Fungi</taxon>
        <taxon>Dikarya</taxon>
        <taxon>Basidiomycota</taxon>
        <taxon>Agaricomycotina</taxon>
        <taxon>Agaricomycetes</taxon>
        <taxon>Russulales</taxon>
        <taxon>Auriscalpiaceae</taxon>
        <taxon>Artomyces</taxon>
    </lineage>
</organism>
<reference evidence="1" key="2">
    <citation type="journal article" date="2022" name="New Phytol.">
        <title>Evolutionary transition to the ectomycorrhizal habit in the genomes of a hyperdiverse lineage of mushroom-forming fungi.</title>
        <authorList>
            <person name="Looney B."/>
            <person name="Miyauchi S."/>
            <person name="Morin E."/>
            <person name="Drula E."/>
            <person name="Courty P.E."/>
            <person name="Kohler A."/>
            <person name="Kuo A."/>
            <person name="LaButti K."/>
            <person name="Pangilinan J."/>
            <person name="Lipzen A."/>
            <person name="Riley R."/>
            <person name="Andreopoulos W."/>
            <person name="He G."/>
            <person name="Johnson J."/>
            <person name="Nolan M."/>
            <person name="Tritt A."/>
            <person name="Barry K.W."/>
            <person name="Grigoriev I.V."/>
            <person name="Nagy L.G."/>
            <person name="Hibbett D."/>
            <person name="Henrissat B."/>
            <person name="Matheny P.B."/>
            <person name="Labbe J."/>
            <person name="Martin F.M."/>
        </authorList>
    </citation>
    <scope>NUCLEOTIDE SEQUENCE</scope>
    <source>
        <strain evidence="1">HHB10654</strain>
    </source>
</reference>